<proteinExistence type="predicted"/>
<dbReference type="Gene3D" id="2.40.50.40">
    <property type="match status" value="1"/>
</dbReference>
<dbReference type="InterPro" id="IPR023780">
    <property type="entry name" value="Chromo_domain"/>
</dbReference>
<dbReference type="SUPFAM" id="SSF54160">
    <property type="entry name" value="Chromo domain-like"/>
    <property type="match status" value="1"/>
</dbReference>
<reference evidence="2 3" key="1">
    <citation type="submission" date="2024-10" db="EMBL/GenBank/DDBJ databases">
        <authorList>
            <person name="Kim D."/>
        </authorList>
    </citation>
    <scope>NUCLEOTIDE SEQUENCE [LARGE SCALE GENOMIC DNA]</scope>
    <source>
        <strain evidence="2">BH-2024</strain>
    </source>
</reference>
<accession>A0ABD2LQX5</accession>
<feature type="domain" description="Chromo" evidence="1">
    <location>
        <begin position="97"/>
        <end position="157"/>
    </location>
</feature>
<evidence type="ECO:0000259" key="1">
    <source>
        <dbReference type="PROSITE" id="PS50013"/>
    </source>
</evidence>
<dbReference type="InterPro" id="IPR000953">
    <property type="entry name" value="Chromo/chromo_shadow_dom"/>
</dbReference>
<name>A0ABD2LQX5_9BILA</name>
<dbReference type="PROSITE" id="PS50013">
    <property type="entry name" value="CHROMO_2"/>
    <property type="match status" value="1"/>
</dbReference>
<protein>
    <recommendedName>
        <fullName evidence="1">Chromo domain-containing protein</fullName>
    </recommendedName>
</protein>
<dbReference type="EMBL" id="JBICBT010000313">
    <property type="protein sequence ID" value="KAL3117650.1"/>
    <property type="molecule type" value="Genomic_DNA"/>
</dbReference>
<comment type="caution">
    <text evidence="2">The sequence shown here is derived from an EMBL/GenBank/DDBJ whole genome shotgun (WGS) entry which is preliminary data.</text>
</comment>
<gene>
    <name evidence="2" type="ORF">niasHT_004315</name>
</gene>
<organism evidence="2 3">
    <name type="scientific">Heterodera trifolii</name>
    <dbReference type="NCBI Taxonomy" id="157864"/>
    <lineage>
        <taxon>Eukaryota</taxon>
        <taxon>Metazoa</taxon>
        <taxon>Ecdysozoa</taxon>
        <taxon>Nematoda</taxon>
        <taxon>Chromadorea</taxon>
        <taxon>Rhabditida</taxon>
        <taxon>Tylenchina</taxon>
        <taxon>Tylenchomorpha</taxon>
        <taxon>Tylenchoidea</taxon>
        <taxon>Heteroderidae</taxon>
        <taxon>Heteroderinae</taxon>
        <taxon>Heterodera</taxon>
    </lineage>
</organism>
<evidence type="ECO:0000313" key="2">
    <source>
        <dbReference type="EMBL" id="KAL3117650.1"/>
    </source>
</evidence>
<dbReference type="SMART" id="SM00298">
    <property type="entry name" value="CHROMO"/>
    <property type="match status" value="1"/>
</dbReference>
<dbReference type="Proteomes" id="UP001620626">
    <property type="component" value="Unassembled WGS sequence"/>
</dbReference>
<sequence length="218" mass="25159">MESDGECPNNDRIHLIEQQLHNCQNQIEQIQSLLHPPLPPVPQQMETNPAEHMEAYVLPQLNAFPPTQQQQQQQLIFPHEQEFHAQLQQECSADDIYELERIIDHRINAFGNDEWHVRWTGYNQTTWEPCQNFIGQDAVQMLADFEHARKKVNQFGRVELDFATGTMTIPNFSDNDVGSYTFPLEQSIFSAMNGLNGCELQGIGCTTLKLFKMENNDE</sequence>
<dbReference type="CDD" id="cd00024">
    <property type="entry name" value="CD_CSD"/>
    <property type="match status" value="1"/>
</dbReference>
<evidence type="ECO:0000313" key="3">
    <source>
        <dbReference type="Proteomes" id="UP001620626"/>
    </source>
</evidence>
<dbReference type="Pfam" id="PF00385">
    <property type="entry name" value="Chromo"/>
    <property type="match status" value="1"/>
</dbReference>
<dbReference type="AlphaFoldDB" id="A0ABD2LQX5"/>
<keyword evidence="3" id="KW-1185">Reference proteome</keyword>
<dbReference type="InterPro" id="IPR016197">
    <property type="entry name" value="Chromo-like_dom_sf"/>
</dbReference>